<organism evidence="2 3">
    <name type="scientific">Devosia enhydra</name>
    <dbReference type="NCBI Taxonomy" id="665118"/>
    <lineage>
        <taxon>Bacteria</taxon>
        <taxon>Pseudomonadati</taxon>
        <taxon>Pseudomonadota</taxon>
        <taxon>Alphaproteobacteria</taxon>
        <taxon>Hyphomicrobiales</taxon>
        <taxon>Devosiaceae</taxon>
        <taxon>Devosia</taxon>
    </lineage>
</organism>
<dbReference type="AlphaFoldDB" id="A0A1K2HVT5"/>
<dbReference type="RefSeq" id="WP_072340131.1">
    <property type="nucleotide sequence ID" value="NZ_FPKU01000001.1"/>
</dbReference>
<evidence type="ECO:0000256" key="1">
    <source>
        <dbReference type="SAM" id="SignalP"/>
    </source>
</evidence>
<dbReference type="EMBL" id="FPKU01000001">
    <property type="protein sequence ID" value="SFZ82957.1"/>
    <property type="molecule type" value="Genomic_DNA"/>
</dbReference>
<gene>
    <name evidence="2" type="ORF">SAMN02983003_1374</name>
</gene>
<keyword evidence="1" id="KW-0732">Signal</keyword>
<name>A0A1K2HVT5_9HYPH</name>
<sequence length="99" mass="9488">MKTLIIIATVAALAMPGAAQAGGLFGNGGYGGKSGSLLSGVTSAVVGLTTRDINVLNGNTVAVGNNSSILSGIGSGNSLLSGILSGNRSSTSQSGGKHR</sequence>
<proteinExistence type="predicted"/>
<protein>
    <submittedName>
        <fullName evidence="2">Uncharacterized protein</fullName>
    </submittedName>
</protein>
<keyword evidence="3" id="KW-1185">Reference proteome</keyword>
<feature type="chain" id="PRO_5013176644" evidence="1">
    <location>
        <begin position="22"/>
        <end position="99"/>
    </location>
</feature>
<evidence type="ECO:0000313" key="3">
    <source>
        <dbReference type="Proteomes" id="UP000183447"/>
    </source>
</evidence>
<reference evidence="2 3" key="1">
    <citation type="submission" date="2016-11" db="EMBL/GenBank/DDBJ databases">
        <authorList>
            <person name="Jaros S."/>
            <person name="Januszkiewicz K."/>
            <person name="Wedrychowicz H."/>
        </authorList>
    </citation>
    <scope>NUCLEOTIDE SEQUENCE [LARGE SCALE GENOMIC DNA]</scope>
    <source>
        <strain evidence="2 3">ATCC 23634</strain>
    </source>
</reference>
<dbReference type="Proteomes" id="UP000183447">
    <property type="component" value="Unassembled WGS sequence"/>
</dbReference>
<feature type="signal peptide" evidence="1">
    <location>
        <begin position="1"/>
        <end position="21"/>
    </location>
</feature>
<accession>A0A1K2HVT5</accession>
<evidence type="ECO:0000313" key="2">
    <source>
        <dbReference type="EMBL" id="SFZ82957.1"/>
    </source>
</evidence>